<dbReference type="InterPro" id="IPR001173">
    <property type="entry name" value="Glyco_trans_2-like"/>
</dbReference>
<organism evidence="2 3">
    <name type="scientific">Marinobacter iranensis</name>
    <dbReference type="NCBI Taxonomy" id="2962607"/>
    <lineage>
        <taxon>Bacteria</taxon>
        <taxon>Pseudomonadati</taxon>
        <taxon>Pseudomonadota</taxon>
        <taxon>Gammaproteobacteria</taxon>
        <taxon>Pseudomonadales</taxon>
        <taxon>Marinobacteraceae</taxon>
        <taxon>Marinobacter</taxon>
    </lineage>
</organism>
<dbReference type="EMBL" id="JANCMW010000001">
    <property type="protein sequence ID" value="MDF0748956.1"/>
    <property type="molecule type" value="Genomic_DNA"/>
</dbReference>
<dbReference type="Gene3D" id="3.90.550.10">
    <property type="entry name" value="Spore Coat Polysaccharide Biosynthesis Protein SpsA, Chain A"/>
    <property type="match status" value="1"/>
</dbReference>
<evidence type="ECO:0000313" key="2">
    <source>
        <dbReference type="EMBL" id="MDF0748956.1"/>
    </source>
</evidence>
<protein>
    <submittedName>
        <fullName evidence="2">Glycosyltransferase</fullName>
        <ecNumber evidence="2">2.4.-.-</ecNumber>
    </submittedName>
</protein>
<accession>A0ABT5Y5L1</accession>
<reference evidence="2" key="1">
    <citation type="submission" date="2022-07" db="EMBL/GenBank/DDBJ databases">
        <title>Marinobacter iranensis a new bacterium isolate from a hipersaline lake in Iran.</title>
        <authorList>
            <person name="Mohammad A.M.A."/>
            <person name="Cristina S.-P."/>
            <person name="Antonio V."/>
        </authorList>
    </citation>
    <scope>NUCLEOTIDE SEQUENCE</scope>
    <source>
        <strain evidence="2">71-i</strain>
    </source>
</reference>
<dbReference type="SUPFAM" id="SSF53448">
    <property type="entry name" value="Nucleotide-diphospho-sugar transferases"/>
    <property type="match status" value="1"/>
</dbReference>
<dbReference type="RefSeq" id="WP_275704435.1">
    <property type="nucleotide sequence ID" value="NZ_JANCMW010000001.1"/>
</dbReference>
<gene>
    <name evidence="2" type="ORF">NLU14_01780</name>
</gene>
<dbReference type="PANTHER" id="PTHR22916:SF3">
    <property type="entry name" value="UDP-GLCNAC:BETAGAL BETA-1,3-N-ACETYLGLUCOSAMINYLTRANSFERASE-LIKE PROTEIN 1"/>
    <property type="match status" value="1"/>
</dbReference>
<dbReference type="GO" id="GO:0016757">
    <property type="term" value="F:glycosyltransferase activity"/>
    <property type="evidence" value="ECO:0007669"/>
    <property type="project" value="UniProtKB-KW"/>
</dbReference>
<name>A0ABT5Y5L1_9GAMM</name>
<proteinExistence type="predicted"/>
<evidence type="ECO:0000259" key="1">
    <source>
        <dbReference type="Pfam" id="PF00535"/>
    </source>
</evidence>
<keyword evidence="2" id="KW-0808">Transferase</keyword>
<dbReference type="PANTHER" id="PTHR22916">
    <property type="entry name" value="GLYCOSYLTRANSFERASE"/>
    <property type="match status" value="1"/>
</dbReference>
<dbReference type="InterPro" id="IPR029044">
    <property type="entry name" value="Nucleotide-diphossugar_trans"/>
</dbReference>
<dbReference type="Pfam" id="PF00535">
    <property type="entry name" value="Glycos_transf_2"/>
    <property type="match status" value="1"/>
</dbReference>
<sequence>MSKRTDFDLAGFRNQPLPTESEIMKDWEGSSDETLVTVLCHTFNHAPYIEDALRGFLTQKTNFPFEVIVHDDASTDETPKIIDRFKKKYPHIIRPIFQVENQYSKGIKPTSLSAPRAKGNYIACCEGDDFWINNKKLQIQINLAKKNNDILLFFHQALLMKDNEIVRAINNYGCEPRVFDVSFPIKNGGGAMPTASLLIHRSIYDSLPSWIYDVPFGDYFIQAMASINGAYYFPEPHSVYRKQTPFSVSKKNSDIFGKDLEIFYNKSILALENLDDHFNKDYSGDILWYKSKVAQNCATQSLKFGDYNGFFKYINNSWSFKKFASNSQTVLRILQHTPRIARILISARNRVFKI</sequence>
<keyword evidence="3" id="KW-1185">Reference proteome</keyword>
<dbReference type="EC" id="2.4.-.-" evidence="2"/>
<keyword evidence="2" id="KW-0328">Glycosyltransferase</keyword>
<dbReference type="Proteomes" id="UP001143391">
    <property type="component" value="Unassembled WGS sequence"/>
</dbReference>
<evidence type="ECO:0000313" key="3">
    <source>
        <dbReference type="Proteomes" id="UP001143391"/>
    </source>
</evidence>
<comment type="caution">
    <text evidence="2">The sequence shown here is derived from an EMBL/GenBank/DDBJ whole genome shotgun (WGS) entry which is preliminary data.</text>
</comment>
<feature type="domain" description="Glycosyltransferase 2-like" evidence="1">
    <location>
        <begin position="41"/>
        <end position="171"/>
    </location>
</feature>